<evidence type="ECO:0008006" key="3">
    <source>
        <dbReference type="Google" id="ProtNLM"/>
    </source>
</evidence>
<dbReference type="Proteomes" id="UP000030013">
    <property type="component" value="Unassembled WGS sequence"/>
</dbReference>
<comment type="caution">
    <text evidence="1">The sequence shown here is derived from an EMBL/GenBank/DDBJ whole genome shotgun (WGS) entry which is preliminary data.</text>
</comment>
<organism evidence="1 2">
    <name type="scientific">Knoellia aerolata DSM 18566</name>
    <dbReference type="NCBI Taxonomy" id="1385519"/>
    <lineage>
        <taxon>Bacteria</taxon>
        <taxon>Bacillati</taxon>
        <taxon>Actinomycetota</taxon>
        <taxon>Actinomycetes</taxon>
        <taxon>Micrococcales</taxon>
        <taxon>Intrasporangiaceae</taxon>
        <taxon>Knoellia</taxon>
    </lineage>
</organism>
<proteinExistence type="predicted"/>
<reference evidence="1 2" key="1">
    <citation type="submission" date="2013-08" db="EMBL/GenBank/DDBJ databases">
        <title>The genome sequence of Knoellia aerolata.</title>
        <authorList>
            <person name="Zhu W."/>
            <person name="Wang G."/>
        </authorList>
    </citation>
    <scope>NUCLEOTIDE SEQUENCE [LARGE SCALE GENOMIC DNA]</scope>
    <source>
        <strain evidence="1 2">DSM 18566</strain>
    </source>
</reference>
<dbReference type="InterPro" id="IPR029069">
    <property type="entry name" value="HotDog_dom_sf"/>
</dbReference>
<keyword evidence="2" id="KW-1185">Reference proteome</keyword>
<gene>
    <name evidence="1" type="ORF">N801_03305</name>
</gene>
<evidence type="ECO:0000313" key="2">
    <source>
        <dbReference type="Proteomes" id="UP000030013"/>
    </source>
</evidence>
<dbReference type="AlphaFoldDB" id="A0A0A0K167"/>
<evidence type="ECO:0000313" key="1">
    <source>
        <dbReference type="EMBL" id="KGN42052.1"/>
    </source>
</evidence>
<name>A0A0A0K167_9MICO</name>
<accession>A0A0A0K167</accession>
<dbReference type="Gene3D" id="3.10.129.10">
    <property type="entry name" value="Hotdog Thioesterase"/>
    <property type="match status" value="1"/>
</dbReference>
<dbReference type="eggNOG" id="COG0824">
    <property type="taxonomic scope" value="Bacteria"/>
</dbReference>
<sequence>MVIPGRYNGPPSSGNGGWVSGLVAGHTPVTDDAPAVSVRLHLPPPLDRPLVLEPGDPADPDSRTVLRDGADVVASAVAVPTPAGAVPPPVTVEVARDAETRGITAAEHPFPTCYGCGPLHPDGLRLRSGPVAGTTGLYAATWTPRDAAPPEVWAALDCPGGKAAGFPTTLMVLGTMTAQILTPPVVGREHVVTSWSRGDDGRKRHAGSALFTADGRLLARAEQTWIAIDRPV</sequence>
<dbReference type="STRING" id="1385519.N801_03305"/>
<dbReference type="SUPFAM" id="SSF54637">
    <property type="entry name" value="Thioesterase/thiol ester dehydrase-isomerase"/>
    <property type="match status" value="1"/>
</dbReference>
<protein>
    <recommendedName>
        <fullName evidence="3">Acyl-CoA thioesterase</fullName>
    </recommendedName>
</protein>
<dbReference type="EMBL" id="AVPL01000009">
    <property type="protein sequence ID" value="KGN42052.1"/>
    <property type="molecule type" value="Genomic_DNA"/>
</dbReference>